<dbReference type="InterPro" id="IPR036388">
    <property type="entry name" value="WH-like_DNA-bd_sf"/>
</dbReference>
<dbReference type="EMBL" id="SJTH01000036">
    <property type="protein sequence ID" value="TCJ02278.1"/>
    <property type="molecule type" value="Genomic_DNA"/>
</dbReference>
<keyword evidence="1" id="KW-0805">Transcription regulation</keyword>
<dbReference type="SUPFAM" id="SSF46785">
    <property type="entry name" value="Winged helix' DNA-binding domain"/>
    <property type="match status" value="1"/>
</dbReference>
<accession>A0A4R1AYD2</accession>
<dbReference type="PANTHER" id="PTHR38445:SF10">
    <property type="entry name" value="GNTR-FAMILY TRANSCRIPTIONAL REGULATOR"/>
    <property type="match status" value="1"/>
</dbReference>
<dbReference type="PROSITE" id="PS50949">
    <property type="entry name" value="HTH_GNTR"/>
    <property type="match status" value="1"/>
</dbReference>
<dbReference type="GO" id="GO:0003677">
    <property type="term" value="F:DNA binding"/>
    <property type="evidence" value="ECO:0007669"/>
    <property type="project" value="UniProtKB-KW"/>
</dbReference>
<gene>
    <name evidence="5" type="ORF">E0Y62_20205</name>
</gene>
<dbReference type="Proteomes" id="UP000293846">
    <property type="component" value="Unassembled WGS sequence"/>
</dbReference>
<dbReference type="GO" id="GO:0003700">
    <property type="term" value="F:DNA-binding transcription factor activity"/>
    <property type="evidence" value="ECO:0007669"/>
    <property type="project" value="InterPro"/>
</dbReference>
<evidence type="ECO:0000256" key="1">
    <source>
        <dbReference type="ARBA" id="ARBA00023015"/>
    </source>
</evidence>
<sequence length="122" mass="13832">MKSTFDDSKPIFQQIAEMIADDIVDGQLNEGDQIVSTTELSKFYQINRATAQKGLAILVDAGLVFKQRGVGMFVADGAKKTLLAKRKQDFYKQYVQPMLDEANRIHLTEEEIIQFIKEDTND</sequence>
<keyword evidence="6" id="KW-1185">Reference proteome</keyword>
<evidence type="ECO:0000313" key="5">
    <source>
        <dbReference type="EMBL" id="TCJ02278.1"/>
    </source>
</evidence>
<dbReference type="InterPro" id="IPR000524">
    <property type="entry name" value="Tscrpt_reg_HTH_GntR"/>
</dbReference>
<evidence type="ECO:0000259" key="4">
    <source>
        <dbReference type="PROSITE" id="PS50949"/>
    </source>
</evidence>
<reference evidence="5 6" key="1">
    <citation type="submission" date="2019-03" db="EMBL/GenBank/DDBJ databases">
        <authorList>
            <person name="Jensen L."/>
            <person name="Storgaard J."/>
            <person name="Sulaj E."/>
            <person name="Schramm A."/>
            <person name="Marshall I.P.G."/>
        </authorList>
    </citation>
    <scope>NUCLEOTIDE SEQUENCE [LARGE SCALE GENOMIC DNA]</scope>
    <source>
        <strain evidence="5 6">2017H2G3</strain>
    </source>
</reference>
<dbReference type="SMART" id="SM00345">
    <property type="entry name" value="HTH_GNTR"/>
    <property type="match status" value="1"/>
</dbReference>
<organism evidence="5 6">
    <name type="scientific">Cytobacillus praedii</name>
    <dbReference type="NCBI Taxonomy" id="1742358"/>
    <lineage>
        <taxon>Bacteria</taxon>
        <taxon>Bacillati</taxon>
        <taxon>Bacillota</taxon>
        <taxon>Bacilli</taxon>
        <taxon>Bacillales</taxon>
        <taxon>Bacillaceae</taxon>
        <taxon>Cytobacillus</taxon>
    </lineage>
</organism>
<proteinExistence type="predicted"/>
<keyword evidence="2" id="KW-0238">DNA-binding</keyword>
<dbReference type="Gene3D" id="1.10.10.10">
    <property type="entry name" value="Winged helix-like DNA-binding domain superfamily/Winged helix DNA-binding domain"/>
    <property type="match status" value="1"/>
</dbReference>
<dbReference type="InterPro" id="IPR036390">
    <property type="entry name" value="WH_DNA-bd_sf"/>
</dbReference>
<dbReference type="AlphaFoldDB" id="A0A4R1AYD2"/>
<dbReference type="PANTHER" id="PTHR38445">
    <property type="entry name" value="HTH-TYPE TRANSCRIPTIONAL REPRESSOR YTRA"/>
    <property type="match status" value="1"/>
</dbReference>
<comment type="caution">
    <text evidence="5">The sequence shown here is derived from an EMBL/GenBank/DDBJ whole genome shotgun (WGS) entry which is preliminary data.</text>
</comment>
<evidence type="ECO:0000256" key="3">
    <source>
        <dbReference type="ARBA" id="ARBA00023163"/>
    </source>
</evidence>
<dbReference type="Pfam" id="PF00392">
    <property type="entry name" value="GntR"/>
    <property type="match status" value="1"/>
</dbReference>
<evidence type="ECO:0000313" key="6">
    <source>
        <dbReference type="Proteomes" id="UP000293846"/>
    </source>
</evidence>
<name>A0A4R1AYD2_9BACI</name>
<feature type="domain" description="HTH gntR-type" evidence="4">
    <location>
        <begin position="9"/>
        <end position="77"/>
    </location>
</feature>
<dbReference type="RefSeq" id="WP_131237949.1">
    <property type="nucleotide sequence ID" value="NZ_SJTH01000036.1"/>
</dbReference>
<evidence type="ECO:0000256" key="2">
    <source>
        <dbReference type="ARBA" id="ARBA00023125"/>
    </source>
</evidence>
<dbReference type="CDD" id="cd07377">
    <property type="entry name" value="WHTH_GntR"/>
    <property type="match status" value="1"/>
</dbReference>
<protein>
    <submittedName>
        <fullName evidence="5">GntR family transcriptional regulator</fullName>
    </submittedName>
</protein>
<dbReference type="STRING" id="1742358.GCA_001439605_00204"/>
<dbReference type="OrthoDB" id="162505at2"/>
<keyword evidence="3" id="KW-0804">Transcription</keyword>